<accession>A0A2H1WTQ3</accession>
<reference evidence="2" key="1">
    <citation type="submission" date="2016-07" db="EMBL/GenBank/DDBJ databases">
        <authorList>
            <person name="Bretaudeau A."/>
        </authorList>
    </citation>
    <scope>NUCLEOTIDE SEQUENCE</scope>
    <source>
        <strain evidence="2">Rice</strain>
        <tissue evidence="2">Whole body</tissue>
    </source>
</reference>
<sequence length="123" mass="13454">MTSPALGEARGSVRLFLLLLFEPAVSRSTRQPYTPFSEAKASVRLLLTTNNPIPTFAFRAGAPVNPLGSPQLLLCISPTGPHLWWPNGSLSTSYLGIILMPNAMFTIEIRLVQESNLHFEMSA</sequence>
<feature type="signal peptide" evidence="1">
    <location>
        <begin position="1"/>
        <end position="26"/>
    </location>
</feature>
<keyword evidence="1" id="KW-0732">Signal</keyword>
<feature type="chain" id="PRO_5013561025" evidence="1">
    <location>
        <begin position="27"/>
        <end position="123"/>
    </location>
</feature>
<proteinExistence type="predicted"/>
<evidence type="ECO:0000313" key="2">
    <source>
        <dbReference type="EMBL" id="SOQ56433.1"/>
    </source>
</evidence>
<organism evidence="2">
    <name type="scientific">Spodoptera frugiperda</name>
    <name type="common">Fall armyworm</name>
    <dbReference type="NCBI Taxonomy" id="7108"/>
    <lineage>
        <taxon>Eukaryota</taxon>
        <taxon>Metazoa</taxon>
        <taxon>Ecdysozoa</taxon>
        <taxon>Arthropoda</taxon>
        <taxon>Hexapoda</taxon>
        <taxon>Insecta</taxon>
        <taxon>Pterygota</taxon>
        <taxon>Neoptera</taxon>
        <taxon>Endopterygota</taxon>
        <taxon>Lepidoptera</taxon>
        <taxon>Glossata</taxon>
        <taxon>Ditrysia</taxon>
        <taxon>Noctuoidea</taxon>
        <taxon>Noctuidae</taxon>
        <taxon>Amphipyrinae</taxon>
        <taxon>Spodoptera</taxon>
    </lineage>
</organism>
<evidence type="ECO:0000256" key="1">
    <source>
        <dbReference type="SAM" id="SignalP"/>
    </source>
</evidence>
<protein>
    <submittedName>
        <fullName evidence="2">SFRICE_025734</fullName>
    </submittedName>
</protein>
<dbReference type="AlphaFoldDB" id="A0A2H1WTQ3"/>
<gene>
    <name evidence="2" type="ORF">SFRICE_025734</name>
</gene>
<dbReference type="EMBL" id="ODYU01010980">
    <property type="protein sequence ID" value="SOQ56433.1"/>
    <property type="molecule type" value="Genomic_DNA"/>
</dbReference>
<name>A0A2H1WTQ3_SPOFR</name>